<keyword evidence="2" id="KW-1185">Reference proteome</keyword>
<dbReference type="RefSeq" id="WP_213260255.1">
    <property type="nucleotide sequence ID" value="NZ_JAGYWA010000016.1"/>
</dbReference>
<evidence type="ECO:0008006" key="3">
    <source>
        <dbReference type="Google" id="ProtNLM"/>
    </source>
</evidence>
<evidence type="ECO:0000313" key="1">
    <source>
        <dbReference type="EMBL" id="MFC4750255.1"/>
    </source>
</evidence>
<organism evidence="1 2">
    <name type="scientific">Flavobacterium branchiicola</name>
    <dbReference type="NCBI Taxonomy" id="1114875"/>
    <lineage>
        <taxon>Bacteria</taxon>
        <taxon>Pseudomonadati</taxon>
        <taxon>Bacteroidota</taxon>
        <taxon>Flavobacteriia</taxon>
        <taxon>Flavobacteriales</taxon>
        <taxon>Flavobacteriaceae</taxon>
        <taxon>Flavobacterium</taxon>
    </lineage>
</organism>
<protein>
    <recommendedName>
        <fullName evidence="3">GLPGLI family protein</fullName>
    </recommendedName>
</protein>
<evidence type="ECO:0000313" key="2">
    <source>
        <dbReference type="Proteomes" id="UP001595935"/>
    </source>
</evidence>
<dbReference type="EMBL" id="JBHSGV010000016">
    <property type="protein sequence ID" value="MFC4750255.1"/>
    <property type="molecule type" value="Genomic_DNA"/>
</dbReference>
<reference evidence="2" key="1">
    <citation type="journal article" date="2019" name="Int. J. Syst. Evol. Microbiol.">
        <title>The Global Catalogue of Microorganisms (GCM) 10K type strain sequencing project: providing services to taxonomists for standard genome sequencing and annotation.</title>
        <authorList>
            <consortium name="The Broad Institute Genomics Platform"/>
            <consortium name="The Broad Institute Genome Sequencing Center for Infectious Disease"/>
            <person name="Wu L."/>
            <person name="Ma J."/>
        </authorList>
    </citation>
    <scope>NUCLEOTIDE SEQUENCE [LARGE SCALE GENOMIC DNA]</scope>
    <source>
        <strain evidence="2">WYCCWR 13023</strain>
    </source>
</reference>
<gene>
    <name evidence="1" type="ORF">ACFO5S_22570</name>
</gene>
<sequence length="217" mass="25207">MKKTVIIFLIWGTYFIPQIAFNQSRTTNKQTDLTLQLDTICKMYNIAIKEIALKNTKDTLTNIGVHKKSFLIYNTTSKAELTRGYYYWYSNKWNILKRIDKNIGVPISKGNAGDVYLDLSRRDVYFHNGTMWITKIIDDKDLTVVKYNSALGLLICKKSIDKDEYIPLYRLAPNFEKQSCISMNASRKTVNYIDNKGVLITLDLKLLRKKTETHVLK</sequence>
<name>A0ABV9PN61_9FLAO</name>
<proteinExistence type="predicted"/>
<accession>A0ABV9PN61</accession>
<comment type="caution">
    <text evidence="1">The sequence shown here is derived from an EMBL/GenBank/DDBJ whole genome shotgun (WGS) entry which is preliminary data.</text>
</comment>
<dbReference type="Proteomes" id="UP001595935">
    <property type="component" value="Unassembled WGS sequence"/>
</dbReference>